<dbReference type="PANTHER" id="PTHR34496">
    <property type="entry name" value="GLCNAC TRANSFERASE-RELATED"/>
    <property type="match status" value="1"/>
</dbReference>
<dbReference type="SUPFAM" id="SSF56059">
    <property type="entry name" value="Glutathione synthetase ATP-binding domain-like"/>
    <property type="match status" value="1"/>
</dbReference>
<protein>
    <recommendedName>
        <fullName evidence="1">Glycosyl transferase family 25 domain-containing protein</fullName>
    </recommendedName>
</protein>
<dbReference type="PANTHER" id="PTHR34496:SF10">
    <property type="entry name" value="GLCNAC TRANSFERASE"/>
    <property type="match status" value="1"/>
</dbReference>
<dbReference type="InterPro" id="IPR029044">
    <property type="entry name" value="Nucleotide-diphossugar_trans"/>
</dbReference>
<dbReference type="InterPro" id="IPR004344">
    <property type="entry name" value="TTL/TTLL_fam"/>
</dbReference>
<evidence type="ECO:0000313" key="2">
    <source>
        <dbReference type="EMBL" id="QHU01748.1"/>
    </source>
</evidence>
<dbReference type="Pfam" id="PF01755">
    <property type="entry name" value="Glyco_transf_25"/>
    <property type="match status" value="1"/>
</dbReference>
<reference evidence="2" key="1">
    <citation type="journal article" date="2020" name="Nature">
        <title>Giant virus diversity and host interactions through global metagenomics.</title>
        <authorList>
            <person name="Schulz F."/>
            <person name="Roux S."/>
            <person name="Paez-Espino D."/>
            <person name="Jungbluth S."/>
            <person name="Walsh D.A."/>
            <person name="Denef V.J."/>
            <person name="McMahon K.D."/>
            <person name="Konstantinidis K.T."/>
            <person name="Eloe-Fadrosh E.A."/>
            <person name="Kyrpides N.C."/>
            <person name="Woyke T."/>
        </authorList>
    </citation>
    <scope>NUCLEOTIDE SEQUENCE</scope>
    <source>
        <strain evidence="2">GVMAG-M-3300025874-2</strain>
    </source>
</reference>
<proteinExistence type="predicted"/>
<dbReference type="EMBL" id="MN740347">
    <property type="protein sequence ID" value="QHU01748.1"/>
    <property type="molecule type" value="Genomic_DNA"/>
</dbReference>
<sequence>MKKIFVSIACFMDNDIVNTIEDCLNKARFPENIIFGICLQSDEDDKCLDKYKDNKQFKIIKLDWQKAQGPTYARYLISKLIFDENYFLQIDSHTRFFDNWDEIAINCLHECNDSNAILTAFPISIERMYNKNIPLNISTKLFQSLSYNSIKLGSVSCHNNSFIKTYYLSAAFLFGLTKFIKEVPYDPYLTYSYQTIEQQFYAIRLFTHGWNLYKPSKHVLATHYGKTKHIDSHNNIIHAPSNYTRGKLSWKRVSYYYGLCQLNDVELKKDIDKYGLGNKRTLDDFFAIHNEPGCIEKIIKGLKYNKGNWNKFNFYCSNQIFSNILTKSKLFVAGNNIQFEWNIHTKVYNKLFQNYTMSNVAFIDNKYTFFKLLDYNNIVNSPKTYFDVNDIKQNNETHTKNYFLKYAGNNGGKNVFLYKNLTEITKHVKNDNRSYIIQEEVPNMLLIDNKKFILRVWIVIVDNKFYITSNGCCIVHEHIYDKNSNNRKIHIDHDISKITYRNYNNEPFYKDTIKKICISNTNICSILKRQFQFKNNCYQVLGIDIIFDKKLDPYIIEYNSWPNMSVPYGLYKGILKEFFINFLNDIVIKKLNNQPIKDTDYFKELICDKEYIFKIPKKINNSEISVVVINNNNHINIKDKYNMNVSYFNKLKIDKDTYNKYIDNGLINNNRYKLRLEQVSVWLSHLHIWKEMIKNNVEKLLILEDTCKFVSDFNESYNKILTQSISLKYDILYIGYSGIKAIDNNLFLIDNGCPRLTSSYIITIDGAKKLVNKLSSIDNPLDELLGQMFNKKEISGYRTSRLLTYQKFQMNKPDKYLII</sequence>
<name>A0A6C0JDC5_9ZZZZ</name>
<dbReference type="InterPro" id="IPR021067">
    <property type="entry name" value="Glycosyltransferase"/>
</dbReference>
<dbReference type="Pfam" id="PF11397">
    <property type="entry name" value="GlcNAc"/>
    <property type="match status" value="2"/>
</dbReference>
<evidence type="ECO:0000259" key="1">
    <source>
        <dbReference type="Pfam" id="PF01755"/>
    </source>
</evidence>
<dbReference type="Pfam" id="PF03133">
    <property type="entry name" value="TTL"/>
    <property type="match status" value="1"/>
</dbReference>
<organism evidence="2">
    <name type="scientific">viral metagenome</name>
    <dbReference type="NCBI Taxonomy" id="1070528"/>
    <lineage>
        <taxon>unclassified sequences</taxon>
        <taxon>metagenomes</taxon>
        <taxon>organismal metagenomes</taxon>
    </lineage>
</organism>
<dbReference type="Gene3D" id="3.30.470.20">
    <property type="entry name" value="ATP-grasp fold, B domain"/>
    <property type="match status" value="1"/>
</dbReference>
<dbReference type="AlphaFoldDB" id="A0A6C0JDC5"/>
<accession>A0A6C0JDC5</accession>
<feature type="domain" description="Glycosyl transferase family 25" evidence="1">
    <location>
        <begin position="651"/>
        <end position="784"/>
    </location>
</feature>
<dbReference type="InterPro" id="IPR002654">
    <property type="entry name" value="Glyco_trans_25"/>
</dbReference>
<dbReference type="SUPFAM" id="SSF53448">
    <property type="entry name" value="Nucleotide-diphospho-sugar transferases"/>
    <property type="match status" value="1"/>
</dbReference>